<dbReference type="PROSITE" id="PS00622">
    <property type="entry name" value="HTH_LUXR_1"/>
    <property type="match status" value="1"/>
</dbReference>
<dbReference type="GO" id="GO:0003677">
    <property type="term" value="F:DNA binding"/>
    <property type="evidence" value="ECO:0007669"/>
    <property type="project" value="UniProtKB-KW"/>
</dbReference>
<keyword evidence="1" id="KW-0805">Transcription regulation</keyword>
<protein>
    <recommendedName>
        <fullName evidence="4">HTH luxR-type domain-containing protein</fullName>
    </recommendedName>
</protein>
<dbReference type="CDD" id="cd06170">
    <property type="entry name" value="LuxR_C_like"/>
    <property type="match status" value="1"/>
</dbReference>
<dbReference type="SUPFAM" id="SSF46894">
    <property type="entry name" value="C-terminal effector domain of the bipartite response regulators"/>
    <property type="match status" value="1"/>
</dbReference>
<evidence type="ECO:0000313" key="5">
    <source>
        <dbReference type="EMBL" id="GGF97817.1"/>
    </source>
</evidence>
<feature type="domain" description="HTH luxR-type" evidence="4">
    <location>
        <begin position="576"/>
        <end position="639"/>
    </location>
</feature>
<evidence type="ECO:0000256" key="3">
    <source>
        <dbReference type="ARBA" id="ARBA00023163"/>
    </source>
</evidence>
<keyword evidence="2" id="KW-0238">DNA-binding</keyword>
<accession>A0A917FQK8</accession>
<dbReference type="PROSITE" id="PS50043">
    <property type="entry name" value="HTH_LUXR_2"/>
    <property type="match status" value="1"/>
</dbReference>
<evidence type="ECO:0000259" key="4">
    <source>
        <dbReference type="PROSITE" id="PS50043"/>
    </source>
</evidence>
<dbReference type="AlphaFoldDB" id="A0A917FQK8"/>
<dbReference type="Gene3D" id="1.10.10.10">
    <property type="entry name" value="Winged helix-like DNA-binding domain superfamily/Winged helix DNA-binding domain"/>
    <property type="match status" value="1"/>
</dbReference>
<sequence>MAGIDRGGANRVVWLADLWEVARVIVAGHRRKDRGFARNEHRKYRDRRGDVAEIVVGLESVPNDDASEVTTAMLRAALARRGVAADIDDTVLSAVSGCAIAVDDPELCATALLDLGPMTVVDALENGSRWAGFVERLARSGSHAIVESVPEPRSPDAADVLRWLHIATGTAFVDMLRCVTDAGTDVDTGIDELAAAGVVRVSYPVRGPASETAGTRVAVTMSHLGHAADAVRHWAMAGGAELVPAMATAVDVWVRDDLRTARMDPYRFVGHASAMRRHGLVAIDRFAASGRWDDAVEIAETLAPALVAAGIYRALHRQVTALLNTSTSASNDIRCRLRSISAELHLASGDVDISRHLLNAATSPGPDNRDIRWRTELLAAVWAPRVDPTAVLRSVEREIAAGGSHTIAAEVTLDLASRLVHDGRPSDAHAVLTAAGAHAAVAGHDLLLARFNVTAAMIEAQIGDSATGRQRLRAAYPVAAAHGQHVFVQFVAGSTGAARHDTVSDGAAHLVDAVDALVGTGAFELDRDRLLATYVADHGPGWRSGSHRSPPRPALAAVHTMYPAIASGTETLHVVPDPTTEALTARESQVAELVAGGLSNVDIGHRLGISRWTVVSHLRNIMRKWDCTSRVEVALRYRQ</sequence>
<evidence type="ECO:0000313" key="6">
    <source>
        <dbReference type="Proteomes" id="UP000654257"/>
    </source>
</evidence>
<dbReference type="GO" id="GO:0006355">
    <property type="term" value="P:regulation of DNA-templated transcription"/>
    <property type="evidence" value="ECO:0007669"/>
    <property type="project" value="InterPro"/>
</dbReference>
<evidence type="ECO:0000256" key="2">
    <source>
        <dbReference type="ARBA" id="ARBA00023125"/>
    </source>
</evidence>
<proteinExistence type="predicted"/>
<reference evidence="5" key="1">
    <citation type="journal article" date="2014" name="Int. J. Syst. Evol. Microbiol.">
        <title>Complete genome sequence of Corynebacterium casei LMG S-19264T (=DSM 44701T), isolated from a smear-ripened cheese.</title>
        <authorList>
            <consortium name="US DOE Joint Genome Institute (JGI-PGF)"/>
            <person name="Walter F."/>
            <person name="Albersmeier A."/>
            <person name="Kalinowski J."/>
            <person name="Ruckert C."/>
        </authorList>
    </citation>
    <scope>NUCLEOTIDE SEQUENCE</scope>
    <source>
        <strain evidence="5">CCM 7905</strain>
    </source>
</reference>
<dbReference type="SMART" id="SM00421">
    <property type="entry name" value="HTH_LUXR"/>
    <property type="match status" value="1"/>
</dbReference>
<keyword evidence="3" id="KW-0804">Transcription</keyword>
<dbReference type="Proteomes" id="UP000654257">
    <property type="component" value="Unassembled WGS sequence"/>
</dbReference>
<organism evidence="5 6">
    <name type="scientific">Rhodococcoides trifolii</name>
    <dbReference type="NCBI Taxonomy" id="908250"/>
    <lineage>
        <taxon>Bacteria</taxon>
        <taxon>Bacillati</taxon>
        <taxon>Actinomycetota</taxon>
        <taxon>Actinomycetes</taxon>
        <taxon>Mycobacteriales</taxon>
        <taxon>Nocardiaceae</taxon>
        <taxon>Rhodococcoides</taxon>
    </lineage>
</organism>
<dbReference type="Pfam" id="PF00196">
    <property type="entry name" value="GerE"/>
    <property type="match status" value="1"/>
</dbReference>
<name>A0A917FQK8_9NOCA</name>
<dbReference type="PANTHER" id="PTHR44688:SF16">
    <property type="entry name" value="DNA-BINDING TRANSCRIPTIONAL ACTIVATOR DEVR_DOSR"/>
    <property type="match status" value="1"/>
</dbReference>
<dbReference type="InterPro" id="IPR000792">
    <property type="entry name" value="Tscrpt_reg_LuxR_C"/>
</dbReference>
<dbReference type="PRINTS" id="PR00038">
    <property type="entry name" value="HTHLUXR"/>
</dbReference>
<evidence type="ECO:0000256" key="1">
    <source>
        <dbReference type="ARBA" id="ARBA00023015"/>
    </source>
</evidence>
<dbReference type="InterPro" id="IPR036388">
    <property type="entry name" value="WH-like_DNA-bd_sf"/>
</dbReference>
<comment type="caution">
    <text evidence="5">The sequence shown here is derived from an EMBL/GenBank/DDBJ whole genome shotgun (WGS) entry which is preliminary data.</text>
</comment>
<dbReference type="InterPro" id="IPR016032">
    <property type="entry name" value="Sig_transdc_resp-reg_C-effctor"/>
</dbReference>
<gene>
    <name evidence="5" type="ORF">GCM10007304_09670</name>
</gene>
<dbReference type="PANTHER" id="PTHR44688">
    <property type="entry name" value="DNA-BINDING TRANSCRIPTIONAL ACTIVATOR DEVR_DOSR"/>
    <property type="match status" value="1"/>
</dbReference>
<reference evidence="5" key="2">
    <citation type="submission" date="2020-09" db="EMBL/GenBank/DDBJ databases">
        <authorList>
            <person name="Sun Q."/>
            <person name="Sedlacek I."/>
        </authorList>
    </citation>
    <scope>NUCLEOTIDE SEQUENCE</scope>
    <source>
        <strain evidence="5">CCM 7905</strain>
    </source>
</reference>
<dbReference type="EMBL" id="BMCU01000001">
    <property type="protein sequence ID" value="GGF97817.1"/>
    <property type="molecule type" value="Genomic_DNA"/>
</dbReference>
<keyword evidence="6" id="KW-1185">Reference proteome</keyword>